<dbReference type="AlphaFoldDB" id="A0AAD5G220"/>
<dbReference type="FunFam" id="3.40.50.1820:FF:000065">
    <property type="entry name" value="Phospholipase A1-II 3"/>
    <property type="match status" value="1"/>
</dbReference>
<gene>
    <name evidence="10" type="ORF">M8C21_005638</name>
</gene>
<name>A0AAD5G220_AMBAR</name>
<keyword evidence="7" id="KW-0442">Lipid degradation</keyword>
<dbReference type="Pfam" id="PF01764">
    <property type="entry name" value="Lipase_3"/>
    <property type="match status" value="1"/>
</dbReference>
<reference evidence="10" key="1">
    <citation type="submission" date="2022-06" db="EMBL/GenBank/DDBJ databases">
        <title>Uncovering the hologenomic basis of an extraordinary plant invasion.</title>
        <authorList>
            <person name="Bieker V.C."/>
            <person name="Martin M.D."/>
            <person name="Gilbert T."/>
            <person name="Hodgins K."/>
            <person name="Battlay P."/>
            <person name="Petersen B."/>
            <person name="Wilson J."/>
        </authorList>
    </citation>
    <scope>NUCLEOTIDE SEQUENCE</scope>
    <source>
        <strain evidence="10">AA19_3_7</strain>
        <tissue evidence="10">Leaf</tissue>
    </source>
</reference>
<comment type="similarity">
    <text evidence="2">Belongs to the AB hydrolase superfamily. Lipase family.</text>
</comment>
<protein>
    <recommendedName>
        <fullName evidence="9">Fungal lipase-type domain-containing protein</fullName>
    </recommendedName>
</protein>
<dbReference type="GO" id="GO:0009507">
    <property type="term" value="C:chloroplast"/>
    <property type="evidence" value="ECO:0007669"/>
    <property type="project" value="UniProtKB-SubCell"/>
</dbReference>
<keyword evidence="8" id="KW-0443">Lipid metabolism</keyword>
<dbReference type="InterPro" id="IPR029058">
    <property type="entry name" value="AB_hydrolase_fold"/>
</dbReference>
<evidence type="ECO:0000313" key="11">
    <source>
        <dbReference type="Proteomes" id="UP001206925"/>
    </source>
</evidence>
<dbReference type="PANTHER" id="PTHR31403:SF51">
    <property type="entry name" value="PHOSPHOLIPASE A1-IGAMMA2, CHLOROPLASTIC"/>
    <property type="match status" value="1"/>
</dbReference>
<feature type="domain" description="Fungal lipase-type" evidence="9">
    <location>
        <begin position="182"/>
        <end position="341"/>
    </location>
</feature>
<comment type="subcellular location">
    <subcellularLocation>
        <location evidence="1">Plastid</location>
        <location evidence="1">Chloroplast</location>
    </subcellularLocation>
</comment>
<dbReference type="EMBL" id="JAMZMK010012001">
    <property type="protein sequence ID" value="KAI7725232.1"/>
    <property type="molecule type" value="Genomic_DNA"/>
</dbReference>
<dbReference type="GO" id="GO:0047714">
    <property type="term" value="F:galactolipase activity"/>
    <property type="evidence" value="ECO:0007669"/>
    <property type="project" value="UniProtKB-ARBA"/>
</dbReference>
<sequence>MAAFKLNQPFVHRLQNQSLTNTNIKSNFNRQLKKSAQPLITATCIASTTLSKYIENTITVDDNRKKIHGPDPMDPDLRSKLIRYGEMAQTCYDAFDNDPYSKYCGSCKFHPKTFFHDLAMDSSGYEISSYIYSSNTSNLIPKFFIKSIDTEGPWNPMVNWMGYVAVSNDETAKRLGRRDIAIVWRGTVTKLEWMEDLMNFLKPVSAQKLKSQDPTIKVMAGFLHIYTDKDQRCPYSKFSAREQVLAEVTRLTKIYAQNGEKMSITITGHSLGSALATLSAYDIAESNLDKVDKTEKIPISVISFSGPRVGNTRFKKRVEELGIKMLRVFNIHDTVPNVPGVLFNERTSSLIQSIADWTTFFYSHIGEELGLDHRRSPFVKEKLDFVSMHSLELLLHLLDGYHEKLESKFRLASGRDIALVNKDGDILKQECLIPPNWSQVENKGLRKNQKGEWKLPDQRSIEDHLGPHDVELHLRKLGLA</sequence>
<accession>A0AAD5G220</accession>
<keyword evidence="6" id="KW-0809">Transit peptide</keyword>
<evidence type="ECO:0000256" key="5">
    <source>
        <dbReference type="ARBA" id="ARBA00022801"/>
    </source>
</evidence>
<evidence type="ECO:0000313" key="10">
    <source>
        <dbReference type="EMBL" id="KAI7725232.1"/>
    </source>
</evidence>
<keyword evidence="4" id="KW-0934">Plastid</keyword>
<comment type="caution">
    <text evidence="10">The sequence shown here is derived from an EMBL/GenBank/DDBJ whole genome shotgun (WGS) entry which is preliminary data.</text>
</comment>
<proteinExistence type="inferred from homology"/>
<dbReference type="GO" id="GO:0016042">
    <property type="term" value="P:lipid catabolic process"/>
    <property type="evidence" value="ECO:0007669"/>
    <property type="project" value="UniProtKB-KW"/>
</dbReference>
<keyword evidence="3" id="KW-0150">Chloroplast</keyword>
<evidence type="ECO:0000256" key="3">
    <source>
        <dbReference type="ARBA" id="ARBA00022528"/>
    </source>
</evidence>
<organism evidence="10 11">
    <name type="scientific">Ambrosia artemisiifolia</name>
    <name type="common">Common ragweed</name>
    <dbReference type="NCBI Taxonomy" id="4212"/>
    <lineage>
        <taxon>Eukaryota</taxon>
        <taxon>Viridiplantae</taxon>
        <taxon>Streptophyta</taxon>
        <taxon>Embryophyta</taxon>
        <taxon>Tracheophyta</taxon>
        <taxon>Spermatophyta</taxon>
        <taxon>Magnoliopsida</taxon>
        <taxon>eudicotyledons</taxon>
        <taxon>Gunneridae</taxon>
        <taxon>Pentapetalae</taxon>
        <taxon>asterids</taxon>
        <taxon>campanulids</taxon>
        <taxon>Asterales</taxon>
        <taxon>Asteraceae</taxon>
        <taxon>Asteroideae</taxon>
        <taxon>Heliantheae alliance</taxon>
        <taxon>Heliantheae</taxon>
        <taxon>Ambrosia</taxon>
    </lineage>
</organism>
<evidence type="ECO:0000256" key="7">
    <source>
        <dbReference type="ARBA" id="ARBA00022963"/>
    </source>
</evidence>
<evidence type="ECO:0000256" key="4">
    <source>
        <dbReference type="ARBA" id="ARBA00022640"/>
    </source>
</evidence>
<dbReference type="SUPFAM" id="SSF53474">
    <property type="entry name" value="alpha/beta-Hydrolases"/>
    <property type="match status" value="1"/>
</dbReference>
<evidence type="ECO:0000259" key="9">
    <source>
        <dbReference type="Pfam" id="PF01764"/>
    </source>
</evidence>
<evidence type="ECO:0000256" key="8">
    <source>
        <dbReference type="ARBA" id="ARBA00023098"/>
    </source>
</evidence>
<dbReference type="Proteomes" id="UP001206925">
    <property type="component" value="Unassembled WGS sequence"/>
</dbReference>
<dbReference type="CDD" id="cd00519">
    <property type="entry name" value="Lipase_3"/>
    <property type="match status" value="1"/>
</dbReference>
<evidence type="ECO:0000256" key="2">
    <source>
        <dbReference type="ARBA" id="ARBA00010701"/>
    </source>
</evidence>
<keyword evidence="5" id="KW-0378">Hydrolase</keyword>
<evidence type="ECO:0000256" key="1">
    <source>
        <dbReference type="ARBA" id="ARBA00004229"/>
    </source>
</evidence>
<dbReference type="GO" id="GO:0008970">
    <property type="term" value="F:phospholipase A1 activity"/>
    <property type="evidence" value="ECO:0007669"/>
    <property type="project" value="UniProtKB-ARBA"/>
</dbReference>
<dbReference type="InterPro" id="IPR002921">
    <property type="entry name" value="Fungal_lipase-type"/>
</dbReference>
<dbReference type="PANTHER" id="PTHR31403">
    <property type="entry name" value="PHOSPHOLIPASE A1-IBETA2, CHLOROPLASTIC"/>
    <property type="match status" value="1"/>
</dbReference>
<keyword evidence="11" id="KW-1185">Reference proteome</keyword>
<dbReference type="Gene3D" id="3.40.50.1820">
    <property type="entry name" value="alpha/beta hydrolase"/>
    <property type="match status" value="1"/>
</dbReference>
<evidence type="ECO:0000256" key="6">
    <source>
        <dbReference type="ARBA" id="ARBA00022946"/>
    </source>
</evidence>